<dbReference type="Gramene" id="rna41905">
    <property type="protein sequence ID" value="RHN47321.1"/>
    <property type="gene ID" value="gene41905"/>
</dbReference>
<sequence>MNSTCFEIVFLNSGTIPSGSPTFHSLLKVLGFLASGFVQLEEFYFQDYILFEIWHLI</sequence>
<accession>A0A396H490</accession>
<dbReference type="Proteomes" id="UP000265566">
    <property type="component" value="Chromosome 7"/>
</dbReference>
<dbReference type="AlphaFoldDB" id="A0A396H490"/>
<evidence type="ECO:0000313" key="2">
    <source>
        <dbReference type="Proteomes" id="UP000265566"/>
    </source>
</evidence>
<proteinExistence type="predicted"/>
<comment type="caution">
    <text evidence="1">The sequence shown here is derived from an EMBL/GenBank/DDBJ whole genome shotgun (WGS) entry which is preliminary data.</text>
</comment>
<organism evidence="1 2">
    <name type="scientific">Medicago truncatula</name>
    <name type="common">Barrel medic</name>
    <name type="synonym">Medicago tribuloides</name>
    <dbReference type="NCBI Taxonomy" id="3880"/>
    <lineage>
        <taxon>Eukaryota</taxon>
        <taxon>Viridiplantae</taxon>
        <taxon>Streptophyta</taxon>
        <taxon>Embryophyta</taxon>
        <taxon>Tracheophyta</taxon>
        <taxon>Spermatophyta</taxon>
        <taxon>Magnoliopsida</taxon>
        <taxon>eudicotyledons</taxon>
        <taxon>Gunneridae</taxon>
        <taxon>Pentapetalae</taxon>
        <taxon>rosids</taxon>
        <taxon>fabids</taxon>
        <taxon>Fabales</taxon>
        <taxon>Fabaceae</taxon>
        <taxon>Papilionoideae</taxon>
        <taxon>50 kb inversion clade</taxon>
        <taxon>NPAAA clade</taxon>
        <taxon>Hologalegina</taxon>
        <taxon>IRL clade</taxon>
        <taxon>Trifolieae</taxon>
        <taxon>Medicago</taxon>
    </lineage>
</organism>
<evidence type="ECO:0000313" key="1">
    <source>
        <dbReference type="EMBL" id="RHN47321.1"/>
    </source>
</evidence>
<reference evidence="2" key="1">
    <citation type="journal article" date="2018" name="Nat. Plants">
        <title>Whole-genome landscape of Medicago truncatula symbiotic genes.</title>
        <authorList>
            <person name="Pecrix Y."/>
            <person name="Staton S.E."/>
            <person name="Sallet E."/>
            <person name="Lelandais-Briere C."/>
            <person name="Moreau S."/>
            <person name="Carrere S."/>
            <person name="Blein T."/>
            <person name="Jardinaud M.F."/>
            <person name="Latrasse D."/>
            <person name="Zouine M."/>
            <person name="Zahm M."/>
            <person name="Kreplak J."/>
            <person name="Mayjonade B."/>
            <person name="Satge C."/>
            <person name="Perez M."/>
            <person name="Cauet S."/>
            <person name="Marande W."/>
            <person name="Chantry-Darmon C."/>
            <person name="Lopez-Roques C."/>
            <person name="Bouchez O."/>
            <person name="Berard A."/>
            <person name="Debelle F."/>
            <person name="Munos S."/>
            <person name="Bendahmane A."/>
            <person name="Berges H."/>
            <person name="Niebel A."/>
            <person name="Buitink J."/>
            <person name="Frugier F."/>
            <person name="Benhamed M."/>
            <person name="Crespi M."/>
            <person name="Gouzy J."/>
            <person name="Gamas P."/>
        </authorList>
    </citation>
    <scope>NUCLEOTIDE SEQUENCE [LARGE SCALE GENOMIC DNA]</scope>
    <source>
        <strain evidence="2">cv. Jemalong A17</strain>
    </source>
</reference>
<gene>
    <name evidence="1" type="ORF">MtrunA17_Chr7g0251701</name>
</gene>
<protein>
    <submittedName>
        <fullName evidence="1">Uncharacterized protein</fullName>
    </submittedName>
</protein>
<name>A0A396H490_MEDTR</name>
<dbReference type="EMBL" id="PSQE01000007">
    <property type="protein sequence ID" value="RHN47321.1"/>
    <property type="molecule type" value="Genomic_DNA"/>
</dbReference>